<dbReference type="InterPro" id="IPR002686">
    <property type="entry name" value="Transposase_17"/>
</dbReference>
<dbReference type="AlphaFoldDB" id="A0A1M7KK54"/>
<accession>A0A1M7KK54</accession>
<dbReference type="GO" id="GO:0003677">
    <property type="term" value="F:DNA binding"/>
    <property type="evidence" value="ECO:0007669"/>
    <property type="project" value="InterPro"/>
</dbReference>
<dbReference type="PANTHER" id="PTHR33360:SF2">
    <property type="entry name" value="TRANSPOSASE FOR INSERTION SEQUENCE ELEMENT IS200"/>
    <property type="match status" value="1"/>
</dbReference>
<evidence type="ECO:0000313" key="2">
    <source>
        <dbReference type="EMBL" id="SHM65313.1"/>
    </source>
</evidence>
<evidence type="ECO:0000313" key="3">
    <source>
        <dbReference type="Proteomes" id="UP000184364"/>
    </source>
</evidence>
<dbReference type="OrthoDB" id="9798161at2"/>
<dbReference type="Gene3D" id="3.30.70.1290">
    <property type="entry name" value="Transposase IS200-like"/>
    <property type="match status" value="1"/>
</dbReference>
<protein>
    <submittedName>
        <fullName evidence="2">REP element-mobilizing transposase RayT</fullName>
    </submittedName>
</protein>
<dbReference type="SMART" id="SM01321">
    <property type="entry name" value="Y1_Tnp"/>
    <property type="match status" value="1"/>
</dbReference>
<dbReference type="RefSeq" id="WP_073297934.1">
    <property type="nucleotide sequence ID" value="NZ_FRAV01000064.1"/>
</dbReference>
<dbReference type="NCBIfam" id="NF033573">
    <property type="entry name" value="transpos_IS200"/>
    <property type="match status" value="1"/>
</dbReference>
<dbReference type="GO" id="GO:0006313">
    <property type="term" value="P:DNA transposition"/>
    <property type="evidence" value="ECO:0007669"/>
    <property type="project" value="InterPro"/>
</dbReference>
<feature type="domain" description="Transposase IS200-like" evidence="1">
    <location>
        <begin position="11"/>
        <end position="131"/>
    </location>
</feature>
<dbReference type="Pfam" id="PF01797">
    <property type="entry name" value="Y1_Tnp"/>
    <property type="match status" value="1"/>
</dbReference>
<dbReference type="PANTHER" id="PTHR33360">
    <property type="entry name" value="TRANSPOSASE FOR INSERTION SEQUENCE ELEMENT IS200"/>
    <property type="match status" value="1"/>
</dbReference>
<keyword evidence="3" id="KW-1185">Reference proteome</keyword>
<evidence type="ECO:0000259" key="1">
    <source>
        <dbReference type="SMART" id="SM01321"/>
    </source>
</evidence>
<dbReference type="SUPFAM" id="SSF143422">
    <property type="entry name" value="Transposase IS200-like"/>
    <property type="match status" value="1"/>
</dbReference>
<proteinExistence type="predicted"/>
<dbReference type="EMBL" id="FRAV01000064">
    <property type="protein sequence ID" value="SHM65313.1"/>
    <property type="molecule type" value="Genomic_DNA"/>
</dbReference>
<gene>
    <name evidence="2" type="ORF">SAMN05444267_10644</name>
</gene>
<dbReference type="STRING" id="1302687.SAMN05444267_10644"/>
<sequence length="157" mass="18373">MSEYTHKKDNVSVLLYHFVCPAKYRRVVFSEAVDISLKEICLEISKRYDIAFIEIGTDEDYVHFLIQSVPVESPTEIIRTVKSITAKEIFKRHPEVKSKLWGGEFWSKGFYVNTVGRHGDENTIQNYVKSQGKEQEYKKIHGQQLSIFYYLWGSALR</sequence>
<organism evidence="2 3">
    <name type="scientific">Chryseobacterium polytrichastri</name>
    <dbReference type="NCBI Taxonomy" id="1302687"/>
    <lineage>
        <taxon>Bacteria</taxon>
        <taxon>Pseudomonadati</taxon>
        <taxon>Bacteroidota</taxon>
        <taxon>Flavobacteriia</taxon>
        <taxon>Flavobacteriales</taxon>
        <taxon>Weeksellaceae</taxon>
        <taxon>Chryseobacterium group</taxon>
        <taxon>Chryseobacterium</taxon>
    </lineage>
</organism>
<dbReference type="InterPro" id="IPR036515">
    <property type="entry name" value="Transposase_17_sf"/>
</dbReference>
<dbReference type="GO" id="GO:0004803">
    <property type="term" value="F:transposase activity"/>
    <property type="evidence" value="ECO:0007669"/>
    <property type="project" value="InterPro"/>
</dbReference>
<reference evidence="3" key="1">
    <citation type="submission" date="2016-11" db="EMBL/GenBank/DDBJ databases">
        <authorList>
            <person name="Varghese N."/>
            <person name="Submissions S."/>
        </authorList>
    </citation>
    <scope>NUCLEOTIDE SEQUENCE [LARGE SCALE GENOMIC DNA]</scope>
    <source>
        <strain evidence="3">DSM 26899</strain>
    </source>
</reference>
<name>A0A1M7KK54_9FLAO</name>
<dbReference type="Proteomes" id="UP000184364">
    <property type="component" value="Unassembled WGS sequence"/>
</dbReference>